<gene>
    <name evidence="3" type="ORF">WAK64_01935</name>
</gene>
<keyword evidence="4" id="KW-1185">Reference proteome</keyword>
<feature type="region of interest" description="Disordered" evidence="1">
    <location>
        <begin position="1"/>
        <end position="25"/>
    </location>
</feature>
<feature type="transmembrane region" description="Helical" evidence="2">
    <location>
        <begin position="64"/>
        <end position="91"/>
    </location>
</feature>
<comment type="caution">
    <text evidence="3">The sequence shown here is derived from an EMBL/GenBank/DDBJ whole genome shotgun (WGS) entry which is preliminary data.</text>
</comment>
<sequence>MSEDQRYSSVDFQYPGKDTDDNPETEVITRKYNEETSAEIGTPMALGADFQQDFIEETDTSGRVYGISALTLSLLSLFLLPVLLGAAGIILGFVARRKGANGLGGWAIGVGAVSIIIGIFVLPFF</sequence>
<organism evidence="3 4">
    <name type="scientific">Bacillus spongiae</name>
    <dbReference type="NCBI Taxonomy" id="2683610"/>
    <lineage>
        <taxon>Bacteria</taxon>
        <taxon>Bacillati</taxon>
        <taxon>Bacillota</taxon>
        <taxon>Bacilli</taxon>
        <taxon>Bacillales</taxon>
        <taxon>Bacillaceae</taxon>
        <taxon>Bacillus</taxon>
    </lineage>
</organism>
<dbReference type="PANTHER" id="PTHR40040">
    <property type="entry name" value="SMALL HYDROPHOBIC PROTEIN-RELATED"/>
    <property type="match status" value="1"/>
</dbReference>
<keyword evidence="2" id="KW-1133">Transmembrane helix</keyword>
<protein>
    <submittedName>
        <fullName evidence="3">DUF4190 domain-containing protein</fullName>
    </submittedName>
</protein>
<dbReference type="InterPro" id="IPR055338">
    <property type="entry name" value="YqfX-like"/>
</dbReference>
<evidence type="ECO:0000256" key="2">
    <source>
        <dbReference type="SAM" id="Phobius"/>
    </source>
</evidence>
<dbReference type="EMBL" id="JBBAXC010000001">
    <property type="protein sequence ID" value="MEI5905826.1"/>
    <property type="molecule type" value="Genomic_DNA"/>
</dbReference>
<evidence type="ECO:0000256" key="1">
    <source>
        <dbReference type="SAM" id="MobiDB-lite"/>
    </source>
</evidence>
<evidence type="ECO:0000313" key="3">
    <source>
        <dbReference type="EMBL" id="MEI5905826.1"/>
    </source>
</evidence>
<dbReference type="RefSeq" id="WP_336585230.1">
    <property type="nucleotide sequence ID" value="NZ_JBBAXC010000001.1"/>
</dbReference>
<evidence type="ECO:0000313" key="4">
    <source>
        <dbReference type="Proteomes" id="UP001312865"/>
    </source>
</evidence>
<proteinExistence type="predicted"/>
<keyword evidence="2" id="KW-0472">Membrane</keyword>
<keyword evidence="2" id="KW-0812">Transmembrane</keyword>
<reference evidence="3 4" key="1">
    <citation type="journal article" date="2018" name="J. Microbiol.">
        <title>Bacillus spongiae sp. nov., isolated from sponge of Jeju Island.</title>
        <authorList>
            <person name="Lee G.E."/>
            <person name="Im W.T."/>
            <person name="Park J.S."/>
        </authorList>
    </citation>
    <scope>NUCLEOTIDE SEQUENCE [LARGE SCALE GENOMIC DNA]</scope>
    <source>
        <strain evidence="3 4">135PIL107-10</strain>
    </source>
</reference>
<feature type="transmembrane region" description="Helical" evidence="2">
    <location>
        <begin position="103"/>
        <end position="124"/>
    </location>
</feature>
<name>A0ABU8H944_9BACI</name>
<dbReference type="PANTHER" id="PTHR40040:SF1">
    <property type="entry name" value="MEMBRANE PROTEIN"/>
    <property type="match status" value="1"/>
</dbReference>
<accession>A0ABU8H944</accession>
<dbReference type="Proteomes" id="UP001312865">
    <property type="component" value="Unassembled WGS sequence"/>
</dbReference>